<organism evidence="1 2">
    <name type="scientific">Phytophthora megakarya</name>
    <dbReference type="NCBI Taxonomy" id="4795"/>
    <lineage>
        <taxon>Eukaryota</taxon>
        <taxon>Sar</taxon>
        <taxon>Stramenopiles</taxon>
        <taxon>Oomycota</taxon>
        <taxon>Peronosporomycetes</taxon>
        <taxon>Peronosporales</taxon>
        <taxon>Peronosporaceae</taxon>
        <taxon>Phytophthora</taxon>
    </lineage>
</organism>
<accession>A0A225WDX0</accession>
<dbReference type="Proteomes" id="UP000198211">
    <property type="component" value="Unassembled WGS sequence"/>
</dbReference>
<protein>
    <submittedName>
        <fullName evidence="1">Uncharacterized protein</fullName>
    </submittedName>
</protein>
<evidence type="ECO:0000313" key="2">
    <source>
        <dbReference type="Proteomes" id="UP000198211"/>
    </source>
</evidence>
<evidence type="ECO:0000313" key="1">
    <source>
        <dbReference type="EMBL" id="OWZ15339.1"/>
    </source>
</evidence>
<reference evidence="2" key="1">
    <citation type="submission" date="2017-03" db="EMBL/GenBank/DDBJ databases">
        <title>Phytopthora megakarya and P. palmivora, two closely related causual agents of cacao black pod achieved similar genome size and gene model numbers by different mechanisms.</title>
        <authorList>
            <person name="Ali S."/>
            <person name="Shao J."/>
            <person name="Larry D.J."/>
            <person name="Kronmiller B."/>
            <person name="Shen D."/>
            <person name="Strem M.D."/>
            <person name="Melnick R.L."/>
            <person name="Guiltinan M.J."/>
            <person name="Tyler B.M."/>
            <person name="Meinhardt L.W."/>
            <person name="Bailey B.A."/>
        </authorList>
    </citation>
    <scope>NUCLEOTIDE SEQUENCE [LARGE SCALE GENOMIC DNA]</scope>
    <source>
        <strain evidence="2">zdho120</strain>
    </source>
</reference>
<keyword evidence="2" id="KW-1185">Reference proteome</keyword>
<comment type="caution">
    <text evidence="1">The sequence shown here is derived from an EMBL/GenBank/DDBJ whole genome shotgun (WGS) entry which is preliminary data.</text>
</comment>
<sequence length="72" mass="8071">MEPVEENITLRLQRDDTDMAEVRFMFDALITEYPAMGEHLKQLAKNVHTPGGGEGYHWAGSFFAGNSISKTL</sequence>
<dbReference type="AlphaFoldDB" id="A0A225WDX0"/>
<proteinExistence type="predicted"/>
<gene>
    <name evidence="1" type="ORF">PHMEG_00011038</name>
</gene>
<dbReference type="EMBL" id="NBNE01001144">
    <property type="protein sequence ID" value="OWZ15339.1"/>
    <property type="molecule type" value="Genomic_DNA"/>
</dbReference>
<name>A0A225WDX0_9STRA</name>